<dbReference type="Pfam" id="PF00639">
    <property type="entry name" value="Rotamase"/>
    <property type="match status" value="1"/>
</dbReference>
<dbReference type="Proteomes" id="UP000245539">
    <property type="component" value="Unassembled WGS sequence"/>
</dbReference>
<evidence type="ECO:0000256" key="7">
    <source>
        <dbReference type="ARBA" id="ARBA00023186"/>
    </source>
</evidence>
<evidence type="ECO:0000256" key="1">
    <source>
        <dbReference type="ARBA" id="ARBA00004382"/>
    </source>
</evidence>
<reference evidence="14 15" key="1">
    <citation type="submission" date="2018-05" db="EMBL/GenBank/DDBJ databases">
        <title>Leucothrix arctica sp. nov., isolated from Arctic seawater.</title>
        <authorList>
            <person name="Choi A."/>
            <person name="Baek K."/>
        </authorList>
    </citation>
    <scope>NUCLEOTIDE SEQUENCE [LARGE SCALE GENOMIC DNA]</scope>
    <source>
        <strain evidence="14 15">JCM 18388</strain>
    </source>
</reference>
<evidence type="ECO:0000256" key="5">
    <source>
        <dbReference type="ARBA" id="ARBA00022989"/>
    </source>
</evidence>
<feature type="domain" description="PpiC" evidence="13">
    <location>
        <begin position="281"/>
        <end position="380"/>
    </location>
</feature>
<keyword evidence="2" id="KW-1003">Cell membrane</keyword>
<keyword evidence="15" id="KW-1185">Reference proteome</keyword>
<dbReference type="SUPFAM" id="SSF109998">
    <property type="entry name" value="Triger factor/SurA peptide-binding domain-like"/>
    <property type="match status" value="1"/>
</dbReference>
<dbReference type="GO" id="GO:0005886">
    <property type="term" value="C:plasma membrane"/>
    <property type="evidence" value="ECO:0007669"/>
    <property type="project" value="UniProtKB-SubCell"/>
</dbReference>
<organism evidence="14 15">
    <name type="scientific">Leucothrix pacifica</name>
    <dbReference type="NCBI Taxonomy" id="1247513"/>
    <lineage>
        <taxon>Bacteria</taxon>
        <taxon>Pseudomonadati</taxon>
        <taxon>Pseudomonadota</taxon>
        <taxon>Gammaproteobacteria</taxon>
        <taxon>Thiotrichales</taxon>
        <taxon>Thiotrichaceae</taxon>
        <taxon>Leucothrix</taxon>
    </lineage>
</organism>
<accession>A0A317CSJ1</accession>
<dbReference type="InterPro" id="IPR046357">
    <property type="entry name" value="PPIase_dom_sf"/>
</dbReference>
<keyword evidence="11" id="KW-0697">Rotamase</keyword>
<protein>
    <recommendedName>
        <fullName evidence="9">Periplasmic chaperone PpiD</fullName>
    </recommendedName>
    <alternativeName>
        <fullName evidence="10">Periplasmic folding chaperone</fullName>
    </alternativeName>
</protein>
<keyword evidence="3" id="KW-0997">Cell inner membrane</keyword>
<dbReference type="Pfam" id="PF13624">
    <property type="entry name" value="SurA_N_3"/>
    <property type="match status" value="1"/>
</dbReference>
<evidence type="ECO:0000256" key="12">
    <source>
        <dbReference type="SAM" id="Phobius"/>
    </source>
</evidence>
<evidence type="ECO:0000259" key="13">
    <source>
        <dbReference type="PROSITE" id="PS50198"/>
    </source>
</evidence>
<dbReference type="EMBL" id="QGKM01000012">
    <property type="protein sequence ID" value="PWQ99292.1"/>
    <property type="molecule type" value="Genomic_DNA"/>
</dbReference>
<proteinExistence type="inferred from homology"/>
<dbReference type="InterPro" id="IPR052029">
    <property type="entry name" value="PpiD_chaperone"/>
</dbReference>
<keyword evidence="5 12" id="KW-1133">Transmembrane helix</keyword>
<evidence type="ECO:0000256" key="6">
    <source>
        <dbReference type="ARBA" id="ARBA00023136"/>
    </source>
</evidence>
<sequence>MQSGIISSDKNINENRDIMLQTINDKAKGWIAYAIVIFISIPFMLFGIGSYLDGGEKVVAATVNGEDIDISAVTTATLQQKQRLTSIYGTLPPQLDDKTIKEQVLDDLVTRELLKQSVAEYGYRASDQEVGDAIRGMPTFQKDGQFDETTYEQLLTANRLTRGTFEQQTRDDITLQQLTSAVSSTGFVPKQQAALYQSLVNQERSGQTYTLRADAYKAKVTPDADSVKAFYESNTSRFMSDERVKLDYLVVDQAEIAKGLDVNEEQLKAYFDENADMYRKPEQRKVSHILVSLAKQDKEAAEKRANELYEQITSGTSDFETLAKTASDDTFAAEQAGDMGYLNVNDMDPEFAKAASALKVGEVSAPVLTSSGYEIVKVTDIKAEELETFDAVKDRVDSAYRDASAADVFFSQVDQLRTQAFENDGSLDPAAEALGAEIVTSDWITRTSGEGIGESSKVREAAFSEAVLNNRFNSDMLEITPTRAIVVRLNTHEEAAVKPFAEVEKEVTDAYIDSESRKLTVAAGEALLAKMNETNDWSALETVAELVPEDVVQFDKLKRNDRKTTPQVVQEVFKMQAAEEGKVSFSNTILPNGDYVIVGLSKVVDGDTEVSKGSLASFQSEISRREQDALLKAMREQAEVEINPSALE</sequence>
<dbReference type="PANTHER" id="PTHR47529">
    <property type="entry name" value="PEPTIDYL-PROLYL CIS-TRANS ISOMERASE D"/>
    <property type="match status" value="1"/>
</dbReference>
<dbReference type="GO" id="GO:0003755">
    <property type="term" value="F:peptidyl-prolyl cis-trans isomerase activity"/>
    <property type="evidence" value="ECO:0007669"/>
    <property type="project" value="UniProtKB-KW"/>
</dbReference>
<evidence type="ECO:0000313" key="15">
    <source>
        <dbReference type="Proteomes" id="UP000245539"/>
    </source>
</evidence>
<dbReference type="PROSITE" id="PS50198">
    <property type="entry name" value="PPIC_PPIASE_2"/>
    <property type="match status" value="1"/>
</dbReference>
<keyword evidence="7" id="KW-0143">Chaperone</keyword>
<dbReference type="InterPro" id="IPR000297">
    <property type="entry name" value="PPIase_PpiC"/>
</dbReference>
<evidence type="ECO:0000256" key="11">
    <source>
        <dbReference type="PROSITE-ProRule" id="PRU00278"/>
    </source>
</evidence>
<comment type="caution">
    <text evidence="14">The sequence shown here is derived from an EMBL/GenBank/DDBJ whole genome shotgun (WGS) entry which is preliminary data.</text>
</comment>
<comment type="similarity">
    <text evidence="8">Belongs to the PpiD chaperone family.</text>
</comment>
<evidence type="ECO:0000313" key="14">
    <source>
        <dbReference type="EMBL" id="PWQ99292.1"/>
    </source>
</evidence>
<dbReference type="AlphaFoldDB" id="A0A317CSJ1"/>
<evidence type="ECO:0000256" key="9">
    <source>
        <dbReference type="ARBA" id="ARBA00040743"/>
    </source>
</evidence>
<evidence type="ECO:0000256" key="8">
    <source>
        <dbReference type="ARBA" id="ARBA00038408"/>
    </source>
</evidence>
<dbReference type="SUPFAM" id="SSF54534">
    <property type="entry name" value="FKBP-like"/>
    <property type="match status" value="1"/>
</dbReference>
<evidence type="ECO:0000256" key="4">
    <source>
        <dbReference type="ARBA" id="ARBA00022692"/>
    </source>
</evidence>
<keyword evidence="11" id="KW-0413">Isomerase</keyword>
<evidence type="ECO:0000256" key="2">
    <source>
        <dbReference type="ARBA" id="ARBA00022475"/>
    </source>
</evidence>
<keyword evidence="4 12" id="KW-0812">Transmembrane</keyword>
<feature type="transmembrane region" description="Helical" evidence="12">
    <location>
        <begin position="30"/>
        <end position="52"/>
    </location>
</feature>
<evidence type="ECO:0000256" key="3">
    <source>
        <dbReference type="ARBA" id="ARBA00022519"/>
    </source>
</evidence>
<dbReference type="PANTHER" id="PTHR47529:SF1">
    <property type="entry name" value="PERIPLASMIC CHAPERONE PPID"/>
    <property type="match status" value="1"/>
</dbReference>
<gene>
    <name evidence="14" type="ORF">DKW60_06125</name>
</gene>
<keyword evidence="6 12" id="KW-0472">Membrane</keyword>
<dbReference type="Gene3D" id="3.10.50.40">
    <property type="match status" value="1"/>
</dbReference>
<comment type="subcellular location">
    <subcellularLocation>
        <location evidence="1">Cell inner membrane</location>
        <topology evidence="1">Single-pass type II membrane protein</topology>
        <orientation evidence="1">Periplasmic side</orientation>
    </subcellularLocation>
</comment>
<name>A0A317CSJ1_9GAMM</name>
<dbReference type="InterPro" id="IPR027304">
    <property type="entry name" value="Trigger_fact/SurA_dom_sf"/>
</dbReference>
<dbReference type="Gene3D" id="1.10.4030.10">
    <property type="entry name" value="Porin chaperone SurA, peptide-binding domain"/>
    <property type="match status" value="1"/>
</dbReference>
<evidence type="ECO:0000256" key="10">
    <source>
        <dbReference type="ARBA" id="ARBA00042775"/>
    </source>
</evidence>